<evidence type="ECO:0000313" key="1">
    <source>
        <dbReference type="Proteomes" id="UP000887574"/>
    </source>
</evidence>
<evidence type="ECO:0000313" key="2">
    <source>
        <dbReference type="WBParaSite" id="jg8502"/>
    </source>
</evidence>
<organism evidence="1 2">
    <name type="scientific">Ditylenchus dipsaci</name>
    <dbReference type="NCBI Taxonomy" id="166011"/>
    <lineage>
        <taxon>Eukaryota</taxon>
        <taxon>Metazoa</taxon>
        <taxon>Ecdysozoa</taxon>
        <taxon>Nematoda</taxon>
        <taxon>Chromadorea</taxon>
        <taxon>Rhabditida</taxon>
        <taxon>Tylenchina</taxon>
        <taxon>Tylenchomorpha</taxon>
        <taxon>Sphaerularioidea</taxon>
        <taxon>Anguinidae</taxon>
        <taxon>Anguininae</taxon>
        <taxon>Ditylenchus</taxon>
    </lineage>
</organism>
<dbReference type="WBParaSite" id="jg8502">
    <property type="protein sequence ID" value="jg8502"/>
    <property type="gene ID" value="jg8502"/>
</dbReference>
<protein>
    <submittedName>
        <fullName evidence="2">Uncharacterized protein</fullName>
    </submittedName>
</protein>
<reference evidence="2" key="1">
    <citation type="submission" date="2022-11" db="UniProtKB">
        <authorList>
            <consortium name="WormBaseParasite"/>
        </authorList>
    </citation>
    <scope>IDENTIFICATION</scope>
</reference>
<dbReference type="Proteomes" id="UP000887574">
    <property type="component" value="Unplaced"/>
</dbReference>
<name>A0A915EQT7_9BILA</name>
<proteinExistence type="predicted"/>
<keyword evidence="1" id="KW-1185">Reference proteome</keyword>
<accession>A0A915EQT7</accession>
<dbReference type="AlphaFoldDB" id="A0A915EQT7"/>
<sequence>MSNLTVGRFDKDVQNIMSRIEEQLPPRLNACTVYPDPDCSFGVTRDVTATHDACGGCGFHMYILVQYLTCSYTFCNSWGGTVAKNIAKSFFVFYGSLNLF</sequence>